<reference evidence="2 3" key="2">
    <citation type="journal article" date="2011" name="PLoS Genet.">
        <title>Parallel evolution of a type IV secretion system in radiating lineages of the host-restricted bacterial pathogen Bartonella.</title>
        <authorList>
            <person name="Engel P."/>
            <person name="Salzburger W."/>
            <person name="Liesch M."/>
            <person name="Chang C.C."/>
            <person name="Maruyama S."/>
            <person name="Lanz C."/>
            <person name="Calteau A."/>
            <person name="Lajus A."/>
            <person name="Medigue C."/>
            <person name="Schuster S.C."/>
            <person name="Dehio C."/>
        </authorList>
    </citation>
    <scope>NUCLEOTIDE SEQUENCE [LARGE SCALE GENOMIC DNA]</scope>
    <source>
        <strain evidence="3">CIP 104772 / 73</strain>
    </source>
</reference>
<dbReference type="HOGENOM" id="CLU_132623_2_3_5"/>
<name>E6YJ47_BARC7</name>
<protein>
    <submittedName>
        <fullName evidence="2">Hypotethical</fullName>
    </submittedName>
</protein>
<accession>E6YJ47</accession>
<dbReference type="AlphaFoldDB" id="E6YJ47"/>
<proteinExistence type="predicted"/>
<dbReference type="Proteomes" id="UP000009101">
    <property type="component" value="Chromosome"/>
</dbReference>
<feature type="coiled-coil region" evidence="1">
    <location>
        <begin position="59"/>
        <end position="86"/>
    </location>
</feature>
<keyword evidence="1" id="KW-0175">Coiled coil</keyword>
<keyword evidence="3" id="KW-1185">Reference proteome</keyword>
<reference evidence="3" key="1">
    <citation type="submission" date="2009-11" db="EMBL/GenBank/DDBJ databases">
        <title>Genome sequencing of Bartonella species and comparative genomics.</title>
        <authorList>
            <person name="Engel P."/>
            <person name="Salzburger W."/>
            <person name="Marius L."/>
            <person name="Chao-Chin C."/>
            <person name="Soichi M."/>
            <person name="Christa L."/>
            <person name="Alexandra C."/>
            <person name="Aurelie L."/>
            <person name="Claudine M."/>
            <person name="Stephan S.C."/>
            <person name="Christoph D."/>
        </authorList>
    </citation>
    <scope>NUCLEOTIDE SEQUENCE [LARGE SCALE GENOMIC DNA]</scope>
    <source>
        <strain evidence="3">CIP 104772 / 73</strain>
    </source>
</reference>
<dbReference type="RefSeq" id="WP_013545508.1">
    <property type="nucleotide sequence ID" value="NC_014932.1"/>
</dbReference>
<organism evidence="2 3">
    <name type="scientific">Bartonella clarridgeiae (strain CCUG 45776 / CIP 104772 / 73)</name>
    <dbReference type="NCBI Taxonomy" id="696125"/>
    <lineage>
        <taxon>Bacteria</taxon>
        <taxon>Pseudomonadati</taxon>
        <taxon>Pseudomonadota</taxon>
        <taxon>Alphaproteobacteria</taxon>
        <taxon>Hyphomicrobiales</taxon>
        <taxon>Bartonellaceae</taxon>
        <taxon>Bartonella</taxon>
    </lineage>
</organism>
<evidence type="ECO:0000256" key="1">
    <source>
        <dbReference type="SAM" id="Coils"/>
    </source>
</evidence>
<evidence type="ECO:0000313" key="2">
    <source>
        <dbReference type="EMBL" id="CBI76885.1"/>
    </source>
</evidence>
<dbReference type="STRING" id="696125.BARCL_1213"/>
<dbReference type="eggNOG" id="COG4575">
    <property type="taxonomic scope" value="Bacteria"/>
</dbReference>
<dbReference type="KEGG" id="bcd:BARCL_1213"/>
<sequence>MANNKTNNKTETETEKNLKKQLEQLRNEVTSITSTLSDFSSNKMNEAKNKAEQFYSSAKENGEELLLQAKSKYNNLEKTLNQQVRDNPGKAILIATGIGFILSHLLRR</sequence>
<dbReference type="OrthoDB" id="7925421at2"/>
<feature type="coiled-coil region" evidence="1">
    <location>
        <begin position="8"/>
        <end position="35"/>
    </location>
</feature>
<dbReference type="EMBL" id="FN645454">
    <property type="protein sequence ID" value="CBI76885.1"/>
    <property type="molecule type" value="Genomic_DNA"/>
</dbReference>
<evidence type="ECO:0000313" key="3">
    <source>
        <dbReference type="Proteomes" id="UP000009101"/>
    </source>
</evidence>
<gene>
    <name evidence="2" type="ordered locus">BARCL_1213</name>
</gene>